<dbReference type="InterPro" id="IPR055344">
    <property type="entry name" value="SecD_SecF_C_bact"/>
</dbReference>
<gene>
    <name evidence="9 11" type="primary">secF</name>
    <name evidence="11" type="ORF">ESZ_00090</name>
</gene>
<comment type="function">
    <text evidence="9">Part of the Sec protein translocase complex. Interacts with the SecYEG preprotein conducting channel. SecDF uses the proton motive force (PMF) to complete protein translocation after the ATP-dependent function of SecA.</text>
</comment>
<comment type="subunit">
    <text evidence="9">Forms a complex with SecD. Part of the essential Sec protein translocation apparatus which comprises SecA, SecYEG and auxiliary proteins SecDF-YajC and YidC.</text>
</comment>
<feature type="transmembrane region" description="Helical" evidence="9">
    <location>
        <begin position="228"/>
        <end position="246"/>
    </location>
</feature>
<evidence type="ECO:0000256" key="4">
    <source>
        <dbReference type="ARBA" id="ARBA00022692"/>
    </source>
</evidence>
<feature type="domain" description="Protein export membrane protein SecD/SecF C-terminal" evidence="10">
    <location>
        <begin position="97"/>
        <end position="274"/>
    </location>
</feature>
<evidence type="ECO:0000256" key="1">
    <source>
        <dbReference type="ARBA" id="ARBA00004651"/>
    </source>
</evidence>
<keyword evidence="8 9" id="KW-0472">Membrane</keyword>
<evidence type="ECO:0000256" key="8">
    <source>
        <dbReference type="ARBA" id="ARBA00023136"/>
    </source>
</evidence>
<keyword evidence="2 9" id="KW-0813">Transport</keyword>
<evidence type="ECO:0000256" key="7">
    <source>
        <dbReference type="ARBA" id="ARBA00023010"/>
    </source>
</evidence>
<comment type="subcellular location">
    <subcellularLocation>
        <location evidence="1 9">Cell membrane</location>
        <topology evidence="1 9">Multi-pass membrane protein</topology>
    </subcellularLocation>
</comment>
<feature type="transmembrane region" description="Helical" evidence="9">
    <location>
        <begin position="148"/>
        <end position="170"/>
    </location>
</feature>
<evidence type="ECO:0000256" key="5">
    <source>
        <dbReference type="ARBA" id="ARBA00022927"/>
    </source>
</evidence>
<name>A0A6J5JZ70_9GAMM</name>
<dbReference type="PANTHER" id="PTHR30081:SF8">
    <property type="entry name" value="PROTEIN TRANSLOCASE SUBUNIT SECF"/>
    <property type="match status" value="1"/>
</dbReference>
<dbReference type="GO" id="GO:0043952">
    <property type="term" value="P:protein transport by the Sec complex"/>
    <property type="evidence" value="ECO:0007669"/>
    <property type="project" value="UniProtKB-UniRule"/>
</dbReference>
<comment type="similarity">
    <text evidence="9">Belongs to the SecD/SecF family. SecF subfamily.</text>
</comment>
<dbReference type="Proteomes" id="UP000509549">
    <property type="component" value="Chromosome"/>
</dbReference>
<evidence type="ECO:0000256" key="2">
    <source>
        <dbReference type="ARBA" id="ARBA00022448"/>
    </source>
</evidence>
<sequence length="282" mass="31965">MNINFIKKKYIYLTISITLCLISILTVMKKNISLGLEFCSGTEIEIQFTQEIKLDELKKNLSKIKNIKINYYGSNKSIQIKTKNKQNDIAEIKNILKKTLNEKNIKIINSTYIGSEIGKETIQKSLSAIIIAILSMTVYLITRFNLIFALSAIMTLIHDIIIIIGIISLTEIELNLIIISAIFTIFGYSINDTIIIFDRIRENIKYNKNNISLSEIINNSINKTLSRTISTSLSTIFVTITLMFFAGESLFLFSLILTLGIIIGTYSSIYISAIPLTFFKKI</sequence>
<evidence type="ECO:0000259" key="10">
    <source>
        <dbReference type="Pfam" id="PF02355"/>
    </source>
</evidence>
<evidence type="ECO:0000313" key="12">
    <source>
        <dbReference type="Proteomes" id="UP000509549"/>
    </source>
</evidence>
<dbReference type="HAMAP" id="MF_01464_B">
    <property type="entry name" value="SecF_B"/>
    <property type="match status" value="1"/>
</dbReference>
<dbReference type="GO" id="GO:0006605">
    <property type="term" value="P:protein targeting"/>
    <property type="evidence" value="ECO:0007669"/>
    <property type="project" value="UniProtKB-UniRule"/>
</dbReference>
<reference evidence="11 12" key="1">
    <citation type="submission" date="2020-04" db="EMBL/GenBank/DDBJ databases">
        <authorList>
            <person name="Graf S J."/>
        </authorList>
    </citation>
    <scope>NUCLEOTIDE SEQUENCE [LARGE SCALE GENOMIC DNA]</scope>
    <source>
        <strain evidence="11">1</strain>
    </source>
</reference>
<dbReference type="NCBIfam" id="TIGR00966">
    <property type="entry name" value="transloc_SecF"/>
    <property type="match status" value="1"/>
</dbReference>
<dbReference type="GO" id="GO:0015450">
    <property type="term" value="F:protein-transporting ATPase activity"/>
    <property type="evidence" value="ECO:0007669"/>
    <property type="project" value="InterPro"/>
</dbReference>
<evidence type="ECO:0000313" key="11">
    <source>
        <dbReference type="EMBL" id="CAB3976310.1"/>
    </source>
</evidence>
<dbReference type="GO" id="GO:0065002">
    <property type="term" value="P:intracellular protein transmembrane transport"/>
    <property type="evidence" value="ECO:0007669"/>
    <property type="project" value="UniProtKB-UniRule"/>
</dbReference>
<organism evidence="11 12">
    <name type="scientific">Candidatus Azoamicus ciliaticola</name>
    <dbReference type="NCBI Taxonomy" id="2652803"/>
    <lineage>
        <taxon>Bacteria</taxon>
        <taxon>Pseudomonadati</taxon>
        <taxon>Pseudomonadota</taxon>
        <taxon>Gammaproteobacteria</taxon>
        <taxon>Candidatus Azoamicaceae</taxon>
        <taxon>Candidatus Azoamicus</taxon>
    </lineage>
</organism>
<dbReference type="NCBIfam" id="TIGR00916">
    <property type="entry name" value="2A0604s01"/>
    <property type="match status" value="1"/>
</dbReference>
<dbReference type="PRINTS" id="PR01755">
    <property type="entry name" value="SECFTRNLCASE"/>
</dbReference>
<protein>
    <recommendedName>
        <fullName evidence="9">Protein-export membrane protein SecF</fullName>
    </recommendedName>
</protein>
<keyword evidence="12" id="KW-1185">Reference proteome</keyword>
<feature type="transmembrane region" description="Helical" evidence="9">
    <location>
        <begin position="252"/>
        <end position="279"/>
    </location>
</feature>
<dbReference type="InterPro" id="IPR022645">
    <property type="entry name" value="SecD/SecF_bac"/>
</dbReference>
<dbReference type="InterPro" id="IPR048634">
    <property type="entry name" value="SecD_SecF_C"/>
</dbReference>
<dbReference type="Pfam" id="PF02355">
    <property type="entry name" value="SecD_SecF_C"/>
    <property type="match status" value="1"/>
</dbReference>
<dbReference type="EMBL" id="LR794158">
    <property type="protein sequence ID" value="CAB3976310.1"/>
    <property type="molecule type" value="Genomic_DNA"/>
</dbReference>
<feature type="transmembrane region" description="Helical" evidence="9">
    <location>
        <begin position="176"/>
        <end position="197"/>
    </location>
</feature>
<keyword evidence="4 9" id="KW-0812">Transmembrane</keyword>
<dbReference type="InterPro" id="IPR005665">
    <property type="entry name" value="SecF_bac"/>
</dbReference>
<evidence type="ECO:0000256" key="9">
    <source>
        <dbReference type="HAMAP-Rule" id="MF_01464"/>
    </source>
</evidence>
<dbReference type="Gene3D" id="1.20.1640.10">
    <property type="entry name" value="Multidrug efflux transporter AcrB transmembrane domain"/>
    <property type="match status" value="1"/>
</dbReference>
<dbReference type="GO" id="GO:0005886">
    <property type="term" value="C:plasma membrane"/>
    <property type="evidence" value="ECO:0007669"/>
    <property type="project" value="UniProtKB-SubCell"/>
</dbReference>
<keyword evidence="3 9" id="KW-1003">Cell membrane</keyword>
<keyword evidence="7 9" id="KW-0811">Translocation</keyword>
<keyword evidence="5 9" id="KW-0653">Protein transport</keyword>
<comment type="caution">
    <text evidence="9">Lacks conserved residue(s) required for the propagation of feature annotation.</text>
</comment>
<dbReference type="AlphaFoldDB" id="A0A6J5JZ70"/>
<dbReference type="RefSeq" id="WP_176604842.1">
    <property type="nucleotide sequence ID" value="NZ_LR794158.1"/>
</dbReference>
<dbReference type="SUPFAM" id="SSF82866">
    <property type="entry name" value="Multidrug efflux transporter AcrB transmembrane domain"/>
    <property type="match status" value="1"/>
</dbReference>
<proteinExistence type="inferred from homology"/>
<evidence type="ECO:0000256" key="6">
    <source>
        <dbReference type="ARBA" id="ARBA00022989"/>
    </source>
</evidence>
<dbReference type="PANTHER" id="PTHR30081">
    <property type="entry name" value="PROTEIN-EXPORT MEMBRANE PROTEIN SEC"/>
    <property type="match status" value="1"/>
</dbReference>
<evidence type="ECO:0000256" key="3">
    <source>
        <dbReference type="ARBA" id="ARBA00022475"/>
    </source>
</evidence>
<accession>A0A6J5JZ70</accession>
<feature type="transmembrane region" description="Helical" evidence="9">
    <location>
        <begin position="10"/>
        <end position="28"/>
    </location>
</feature>
<dbReference type="KEGG" id="acil:ESZ_00090"/>
<keyword evidence="6 9" id="KW-1133">Transmembrane helix</keyword>
<dbReference type="InterPro" id="IPR022813">
    <property type="entry name" value="SecD/SecF_arch_bac"/>
</dbReference>